<dbReference type="Pfam" id="PF07707">
    <property type="entry name" value="BACK"/>
    <property type="match status" value="1"/>
</dbReference>
<dbReference type="Gene3D" id="1.25.40.420">
    <property type="match status" value="1"/>
</dbReference>
<organism evidence="2">
    <name type="scientific">Phallusia mammillata</name>
    <dbReference type="NCBI Taxonomy" id="59560"/>
    <lineage>
        <taxon>Eukaryota</taxon>
        <taxon>Metazoa</taxon>
        <taxon>Chordata</taxon>
        <taxon>Tunicata</taxon>
        <taxon>Ascidiacea</taxon>
        <taxon>Phlebobranchia</taxon>
        <taxon>Ascidiidae</taxon>
        <taxon>Phallusia</taxon>
    </lineage>
</organism>
<dbReference type="InterPro" id="IPR000210">
    <property type="entry name" value="BTB/POZ_dom"/>
</dbReference>
<evidence type="ECO:0000313" key="2">
    <source>
        <dbReference type="EMBL" id="CAB3259866.1"/>
    </source>
</evidence>
<dbReference type="InterPro" id="IPR011705">
    <property type="entry name" value="BACK"/>
</dbReference>
<dbReference type="PROSITE" id="PS50097">
    <property type="entry name" value="BTB"/>
    <property type="match status" value="1"/>
</dbReference>
<gene>
    <name evidence="2" type="primary">Klhl20-011</name>
</gene>
<dbReference type="PANTHER" id="PTHR45632">
    <property type="entry name" value="LD33804P"/>
    <property type="match status" value="1"/>
</dbReference>
<protein>
    <submittedName>
        <fullName evidence="2">Kelch-like protein 20</fullName>
    </submittedName>
</protein>
<sequence>MRPTPEERSLHKEKIMDYLNFDRKGPNRHCNKTLTSDGKNFSVHDCILGAASDYFKTMFSVEMKEKYDEVVSVENVPLERLENVLEFIYSGDIEVTEENMLEVLEDSEYTQIEGLKSFCNRFILQVVSADNCLKLRAYAKRYNLDDVVDRTDQSIKDNFASVMKHKDFMQLDVGDMTNIIKQRNKDQEEAVFTGIVQWVNYNPLQREELFVNLFSQIDISSMSSGFLAEVSTEVEP</sequence>
<dbReference type="EMBL" id="LR786290">
    <property type="protein sequence ID" value="CAB3259866.1"/>
    <property type="molecule type" value="mRNA"/>
</dbReference>
<dbReference type="Gene3D" id="3.30.710.10">
    <property type="entry name" value="Potassium Channel Kv1.1, Chain A"/>
    <property type="match status" value="1"/>
</dbReference>
<reference evidence="2" key="1">
    <citation type="submission" date="2020-04" db="EMBL/GenBank/DDBJ databases">
        <authorList>
            <person name="Neveu A P."/>
        </authorList>
    </citation>
    <scope>NUCLEOTIDE SEQUENCE</scope>
    <source>
        <tissue evidence="2">Whole embryo</tissue>
    </source>
</reference>
<dbReference type="SUPFAM" id="SSF54695">
    <property type="entry name" value="POZ domain"/>
    <property type="match status" value="1"/>
</dbReference>
<name>A0A6F9DFH2_9ASCI</name>
<accession>A0A6F9DFH2</accession>
<dbReference type="Pfam" id="PF00651">
    <property type="entry name" value="BTB"/>
    <property type="match status" value="1"/>
</dbReference>
<evidence type="ECO:0000259" key="1">
    <source>
        <dbReference type="PROSITE" id="PS50097"/>
    </source>
</evidence>
<dbReference type="AlphaFoldDB" id="A0A6F9DFH2"/>
<proteinExistence type="evidence at transcript level"/>
<dbReference type="SMART" id="SM00875">
    <property type="entry name" value="BACK"/>
    <property type="match status" value="1"/>
</dbReference>
<dbReference type="InterPro" id="IPR011333">
    <property type="entry name" value="SKP1/BTB/POZ_sf"/>
</dbReference>
<feature type="domain" description="BTB" evidence="1">
    <location>
        <begin position="30"/>
        <end position="97"/>
    </location>
</feature>
<dbReference type="SMART" id="SM00225">
    <property type="entry name" value="BTB"/>
    <property type="match status" value="1"/>
</dbReference>
<dbReference type="PANTHER" id="PTHR45632:SF30">
    <property type="entry name" value="BTB DOMAIN-CONTAINING PROTEIN"/>
    <property type="match status" value="1"/>
</dbReference>